<protein>
    <submittedName>
        <fullName evidence="1">Uncharacterized protein</fullName>
    </submittedName>
</protein>
<organism evidence="1 2">
    <name type="scientific">Anopheles atroparvus</name>
    <name type="common">European mosquito</name>
    <dbReference type="NCBI Taxonomy" id="41427"/>
    <lineage>
        <taxon>Eukaryota</taxon>
        <taxon>Metazoa</taxon>
        <taxon>Ecdysozoa</taxon>
        <taxon>Arthropoda</taxon>
        <taxon>Hexapoda</taxon>
        <taxon>Insecta</taxon>
        <taxon>Pterygota</taxon>
        <taxon>Neoptera</taxon>
        <taxon>Endopterygota</taxon>
        <taxon>Diptera</taxon>
        <taxon>Nematocera</taxon>
        <taxon>Culicoidea</taxon>
        <taxon>Culicidae</taxon>
        <taxon>Anophelinae</taxon>
        <taxon>Anopheles</taxon>
    </lineage>
</organism>
<accession>A0AAG5DQN1</accession>
<keyword evidence="2" id="KW-1185">Reference proteome</keyword>
<dbReference type="EnsemblMetazoa" id="ENSAATROPT014194">
    <property type="protein sequence ID" value="ENSAATROPP012938"/>
    <property type="gene ID" value="ENSAATROPG011513"/>
</dbReference>
<evidence type="ECO:0000313" key="2">
    <source>
        <dbReference type="Proteomes" id="UP000075880"/>
    </source>
</evidence>
<sequence>MENAQIGQPVERVRMQRADLVLAQVQLLQLGQRTEQALRHLLDEVAAQVQHSQLAHPRERLVADRRDLVVVQVQLQQPLLVHEDTFRHTQQMVVAQVEHRQLGVELDRRIDRLDAIELNHQPLDGGVQRDREHVQLPLATGHVQFHIITDTPGRAVGGGLDCRWRQNTDQHHDHKRSHLDHLECG</sequence>
<proteinExistence type="predicted"/>
<dbReference type="Proteomes" id="UP000075880">
    <property type="component" value="Unassembled WGS sequence"/>
</dbReference>
<evidence type="ECO:0000313" key="1">
    <source>
        <dbReference type="EnsemblMetazoa" id="ENSAATROPP012938"/>
    </source>
</evidence>
<dbReference type="AlphaFoldDB" id="A0AAG5DQN1"/>
<reference evidence="1" key="1">
    <citation type="submission" date="2024-04" db="UniProtKB">
        <authorList>
            <consortium name="EnsemblMetazoa"/>
        </authorList>
    </citation>
    <scope>IDENTIFICATION</scope>
    <source>
        <strain evidence="1">EBRO</strain>
    </source>
</reference>
<name>A0AAG5DQN1_ANOAO</name>